<reference evidence="2" key="1">
    <citation type="submission" date="2017-01" db="EMBL/GenBank/DDBJ databases">
        <authorList>
            <person name="Varghese N."/>
            <person name="Submissions S."/>
        </authorList>
    </citation>
    <scope>NUCLEOTIDE SEQUENCE [LARGE SCALE GENOMIC DNA]</scope>
    <source>
        <strain evidence="2">DSM 21054</strain>
    </source>
</reference>
<dbReference type="RefSeq" id="WP_076379516.1">
    <property type="nucleotide sequence ID" value="NZ_AP017422.1"/>
</dbReference>
<keyword evidence="2" id="KW-1185">Reference proteome</keyword>
<organism evidence="1 2">
    <name type="scientific">Filimonas lacunae</name>
    <dbReference type="NCBI Taxonomy" id="477680"/>
    <lineage>
        <taxon>Bacteria</taxon>
        <taxon>Pseudomonadati</taxon>
        <taxon>Bacteroidota</taxon>
        <taxon>Chitinophagia</taxon>
        <taxon>Chitinophagales</taxon>
        <taxon>Chitinophagaceae</taxon>
        <taxon>Filimonas</taxon>
    </lineage>
</organism>
<accession>A0A173M9A2</accession>
<sequence length="188" mass="21302">MTTHDLIGKTITNIYGIHAITQLEYFGLDTATIFVELNGDTVIHFPHTHRSQLHKTHLPAKAEAVIYDITDEMIQPVKAPNHQPVQKSTFLHVLWHKLFPAKTAPPLPTPVITFDKPRRYIKNRKITDIIWYPRVSHGDTFLQLDNGCIIGETQAAPSGTGLAGLNYYYDLKSLALRKGLDYETLMNK</sequence>
<proteinExistence type="predicted"/>
<dbReference type="AlphaFoldDB" id="A0A173M9A2"/>
<evidence type="ECO:0000313" key="1">
    <source>
        <dbReference type="EMBL" id="SIT15470.1"/>
    </source>
</evidence>
<dbReference type="EMBL" id="FTOR01000004">
    <property type="protein sequence ID" value="SIT15470.1"/>
    <property type="molecule type" value="Genomic_DNA"/>
</dbReference>
<gene>
    <name evidence="1" type="ORF">SAMN05421788_104165</name>
</gene>
<evidence type="ECO:0000313" key="2">
    <source>
        <dbReference type="Proteomes" id="UP000186917"/>
    </source>
</evidence>
<dbReference type="Proteomes" id="UP000186917">
    <property type="component" value="Unassembled WGS sequence"/>
</dbReference>
<dbReference type="STRING" id="477680.SAMN05421788_104165"/>
<dbReference type="OrthoDB" id="1436670at2"/>
<name>A0A173M9A2_9BACT</name>
<dbReference type="KEGG" id="fln:FLA_0078"/>
<protein>
    <submittedName>
        <fullName evidence="1">Uncharacterized protein</fullName>
    </submittedName>
</protein>